<feature type="domain" description="N-acetyltransferase" evidence="1">
    <location>
        <begin position="1"/>
        <end position="155"/>
    </location>
</feature>
<dbReference type="InterPro" id="IPR016181">
    <property type="entry name" value="Acyl_CoA_acyltransferase"/>
</dbReference>
<comment type="caution">
    <text evidence="2">The sequence shown here is derived from an EMBL/GenBank/DDBJ whole genome shotgun (WGS) entry which is preliminary data.</text>
</comment>
<dbReference type="CDD" id="cd04301">
    <property type="entry name" value="NAT_SF"/>
    <property type="match status" value="1"/>
</dbReference>
<evidence type="ECO:0000313" key="2">
    <source>
        <dbReference type="EMBL" id="GGD78753.1"/>
    </source>
</evidence>
<dbReference type="Pfam" id="PF00583">
    <property type="entry name" value="Acetyltransf_1"/>
    <property type="match status" value="1"/>
</dbReference>
<evidence type="ECO:0000313" key="3">
    <source>
        <dbReference type="Proteomes" id="UP000614272"/>
    </source>
</evidence>
<proteinExistence type="predicted"/>
<accession>A0ABQ1RRI6</accession>
<dbReference type="InterPro" id="IPR000182">
    <property type="entry name" value="GNAT_dom"/>
</dbReference>
<protein>
    <recommendedName>
        <fullName evidence="1">N-acetyltransferase domain-containing protein</fullName>
    </recommendedName>
</protein>
<dbReference type="PROSITE" id="PS51186">
    <property type="entry name" value="GNAT"/>
    <property type="match status" value="1"/>
</dbReference>
<organism evidence="2 3">
    <name type="scientific">Lacimicrobium alkaliphilum</name>
    <dbReference type="NCBI Taxonomy" id="1526571"/>
    <lineage>
        <taxon>Bacteria</taxon>
        <taxon>Pseudomonadati</taxon>
        <taxon>Pseudomonadota</taxon>
        <taxon>Gammaproteobacteria</taxon>
        <taxon>Alteromonadales</taxon>
        <taxon>Alteromonadaceae</taxon>
        <taxon>Lacimicrobium</taxon>
    </lineage>
</organism>
<dbReference type="RefSeq" id="WP_099036512.1">
    <property type="nucleotide sequence ID" value="NZ_BMGJ01000022.1"/>
</dbReference>
<gene>
    <name evidence="2" type="ORF">GCM10011357_37160</name>
</gene>
<reference evidence="3" key="1">
    <citation type="journal article" date="2019" name="Int. J. Syst. Evol. Microbiol.">
        <title>The Global Catalogue of Microorganisms (GCM) 10K type strain sequencing project: providing services to taxonomists for standard genome sequencing and annotation.</title>
        <authorList>
            <consortium name="The Broad Institute Genomics Platform"/>
            <consortium name="The Broad Institute Genome Sequencing Center for Infectious Disease"/>
            <person name="Wu L."/>
            <person name="Ma J."/>
        </authorList>
    </citation>
    <scope>NUCLEOTIDE SEQUENCE [LARGE SCALE GENOMIC DNA]</scope>
    <source>
        <strain evidence="3">CGMCC 1.12923</strain>
    </source>
</reference>
<dbReference type="Gene3D" id="3.40.630.30">
    <property type="match status" value="1"/>
</dbReference>
<dbReference type="Proteomes" id="UP000614272">
    <property type="component" value="Unassembled WGS sequence"/>
</dbReference>
<sequence length="161" mass="18157">MHLTKATSHHLTTLMSWFPDRKTCLNWGGPMFRFPFTATSFVEDIRWNTLPSYSLIGEHGELIGFGQYYLREGRCHLGRLAVSPLQRGQGLGRVLVQQLGEIGCSDLELAQCSLFVLEDNLPAIQCYRKAGFEFAAYPGEMPPLEGCVYMTARPVLLKENQ</sequence>
<dbReference type="EMBL" id="BMGJ01000022">
    <property type="protein sequence ID" value="GGD78753.1"/>
    <property type="molecule type" value="Genomic_DNA"/>
</dbReference>
<evidence type="ECO:0000259" key="1">
    <source>
        <dbReference type="PROSITE" id="PS51186"/>
    </source>
</evidence>
<name>A0ABQ1RRI6_9ALTE</name>
<dbReference type="SUPFAM" id="SSF55729">
    <property type="entry name" value="Acyl-CoA N-acyltransferases (Nat)"/>
    <property type="match status" value="1"/>
</dbReference>
<keyword evidence="3" id="KW-1185">Reference proteome</keyword>